<keyword evidence="3" id="KW-1185">Reference proteome</keyword>
<name>A0A3N0YYK5_ANAGA</name>
<evidence type="ECO:0000313" key="2">
    <source>
        <dbReference type="EMBL" id="ROL51250.1"/>
    </source>
</evidence>
<comment type="caution">
    <text evidence="2">The sequence shown here is derived from an EMBL/GenBank/DDBJ whole genome shotgun (WGS) entry which is preliminary data.</text>
</comment>
<organism evidence="2 3">
    <name type="scientific">Anabarilius grahami</name>
    <name type="common">Kanglang fish</name>
    <name type="synonym">Barilius grahami</name>
    <dbReference type="NCBI Taxonomy" id="495550"/>
    <lineage>
        <taxon>Eukaryota</taxon>
        <taxon>Metazoa</taxon>
        <taxon>Chordata</taxon>
        <taxon>Craniata</taxon>
        <taxon>Vertebrata</taxon>
        <taxon>Euteleostomi</taxon>
        <taxon>Actinopterygii</taxon>
        <taxon>Neopterygii</taxon>
        <taxon>Teleostei</taxon>
        <taxon>Ostariophysi</taxon>
        <taxon>Cypriniformes</taxon>
        <taxon>Xenocyprididae</taxon>
        <taxon>Xenocypridinae</taxon>
        <taxon>Xenocypridinae incertae sedis</taxon>
        <taxon>Anabarilius</taxon>
    </lineage>
</organism>
<feature type="compositionally biased region" description="Pro residues" evidence="1">
    <location>
        <begin position="124"/>
        <end position="133"/>
    </location>
</feature>
<evidence type="ECO:0000313" key="3">
    <source>
        <dbReference type="Proteomes" id="UP000281406"/>
    </source>
</evidence>
<evidence type="ECO:0000256" key="1">
    <source>
        <dbReference type="SAM" id="MobiDB-lite"/>
    </source>
</evidence>
<proteinExistence type="predicted"/>
<feature type="region of interest" description="Disordered" evidence="1">
    <location>
        <begin position="103"/>
        <end position="134"/>
    </location>
</feature>
<dbReference type="AlphaFoldDB" id="A0A3N0YYK5"/>
<protein>
    <submittedName>
        <fullName evidence="2">Uncharacterized protein</fullName>
    </submittedName>
</protein>
<dbReference type="EMBL" id="RJVU01019022">
    <property type="protein sequence ID" value="ROL51250.1"/>
    <property type="molecule type" value="Genomic_DNA"/>
</dbReference>
<gene>
    <name evidence="2" type="ORF">DPX16_1492</name>
</gene>
<reference evidence="2 3" key="1">
    <citation type="submission" date="2018-10" db="EMBL/GenBank/DDBJ databases">
        <title>Genome assembly for a Yunnan-Guizhou Plateau 3E fish, Anabarilius grahami (Regan), and its evolutionary and genetic applications.</title>
        <authorList>
            <person name="Jiang W."/>
        </authorList>
    </citation>
    <scope>NUCLEOTIDE SEQUENCE [LARGE SCALE GENOMIC DNA]</scope>
    <source>
        <strain evidence="2">AG-KIZ</strain>
        <tissue evidence="2">Muscle</tissue>
    </source>
</reference>
<accession>A0A3N0YYK5</accession>
<dbReference type="Proteomes" id="UP000281406">
    <property type="component" value="Unassembled WGS sequence"/>
</dbReference>
<sequence length="218" mass="23236">MIGPALLADAEGAVGHCTRGVTEHDITPEPEGYPSEERSESAVLSCTEGVGVGVFGLVRSPAQPPVTESEPQNPNINSTLHLPNHSILDSLVPPSLPLPPPLLNVLLDRPPPEPPPASSSISPLRPPPEPHPALPFGCSITARGRASLEGDVLSQSPALALRFPASPPVHHLHTIINHPHLKTITIITTHQHSPHKQSPSSPQCPVAYLFLYYLPLDY</sequence>